<comment type="similarity">
    <text evidence="1">Belongs to the argonaute family.</text>
</comment>
<dbReference type="InterPro" id="IPR032473">
    <property type="entry name" value="Argonaute_Mid_dom"/>
</dbReference>
<dbReference type="PROSITE" id="PS50821">
    <property type="entry name" value="PAZ"/>
    <property type="match status" value="1"/>
</dbReference>
<dbReference type="SMART" id="SM01163">
    <property type="entry name" value="DUF1785"/>
    <property type="match status" value="1"/>
</dbReference>
<dbReference type="GO" id="GO:0003723">
    <property type="term" value="F:RNA binding"/>
    <property type="evidence" value="ECO:0007669"/>
    <property type="project" value="InterPro"/>
</dbReference>
<dbReference type="Pfam" id="PF08699">
    <property type="entry name" value="ArgoL1"/>
    <property type="match status" value="1"/>
</dbReference>
<dbReference type="Pfam" id="PF16488">
    <property type="entry name" value="ArgoL2"/>
    <property type="match status" value="1"/>
</dbReference>
<reference evidence="6" key="1">
    <citation type="journal article" date="2014" name="Proc. Natl. Acad. Sci. U.S.A.">
        <title>Extensive sampling of basidiomycete genomes demonstrates inadequacy of the white-rot/brown-rot paradigm for wood decay fungi.</title>
        <authorList>
            <person name="Riley R."/>
            <person name="Salamov A.A."/>
            <person name="Brown D.W."/>
            <person name="Nagy L.G."/>
            <person name="Floudas D."/>
            <person name="Held B.W."/>
            <person name="Levasseur A."/>
            <person name="Lombard V."/>
            <person name="Morin E."/>
            <person name="Otillar R."/>
            <person name="Lindquist E.A."/>
            <person name="Sun H."/>
            <person name="LaButti K.M."/>
            <person name="Schmutz J."/>
            <person name="Jabbour D."/>
            <person name="Luo H."/>
            <person name="Baker S.E."/>
            <person name="Pisabarro A.G."/>
            <person name="Walton J.D."/>
            <person name="Blanchette R.A."/>
            <person name="Henrissat B."/>
            <person name="Martin F."/>
            <person name="Cullen D."/>
            <person name="Hibbett D.S."/>
            <person name="Grigoriev I.V."/>
        </authorList>
    </citation>
    <scope>NUCLEOTIDE SEQUENCE [LARGE SCALE GENOMIC DNA]</scope>
    <source>
        <strain evidence="6">FD-172 SS1</strain>
    </source>
</reference>
<dbReference type="Gene3D" id="3.30.420.10">
    <property type="entry name" value="Ribonuclease H-like superfamily/Ribonuclease H"/>
    <property type="match status" value="1"/>
</dbReference>
<evidence type="ECO:0000259" key="4">
    <source>
        <dbReference type="PROSITE" id="PS50822"/>
    </source>
</evidence>
<dbReference type="InterPro" id="IPR014811">
    <property type="entry name" value="ArgoL1"/>
</dbReference>
<dbReference type="Pfam" id="PF02171">
    <property type="entry name" value="Piwi"/>
    <property type="match status" value="1"/>
</dbReference>
<protein>
    <recommendedName>
        <fullName evidence="7">Piwi domain-containing protein</fullName>
    </recommendedName>
</protein>
<dbReference type="Gene3D" id="3.40.50.2300">
    <property type="match status" value="1"/>
</dbReference>
<dbReference type="Gene3D" id="2.170.260.10">
    <property type="entry name" value="paz domain"/>
    <property type="match status" value="1"/>
</dbReference>
<feature type="domain" description="Piwi" evidence="4">
    <location>
        <begin position="524"/>
        <end position="832"/>
    </location>
</feature>
<dbReference type="Pfam" id="PF16487">
    <property type="entry name" value="ArgoMid"/>
    <property type="match status" value="1"/>
</dbReference>
<dbReference type="AlphaFoldDB" id="A0A067N0V9"/>
<dbReference type="InterPro" id="IPR036085">
    <property type="entry name" value="PAZ_dom_sf"/>
</dbReference>
<dbReference type="Pfam" id="PF02170">
    <property type="entry name" value="PAZ"/>
    <property type="match status" value="1"/>
</dbReference>
<gene>
    <name evidence="5" type="ORF">BOTBODRAFT_169326</name>
</gene>
<feature type="region of interest" description="Disordered" evidence="2">
    <location>
        <begin position="839"/>
        <end position="860"/>
    </location>
</feature>
<dbReference type="Proteomes" id="UP000027195">
    <property type="component" value="Unassembled WGS sequence"/>
</dbReference>
<dbReference type="InterPro" id="IPR045246">
    <property type="entry name" value="Piwi_ago-like"/>
</dbReference>
<name>A0A067N0V9_BOTB1</name>
<dbReference type="PANTHER" id="PTHR22891">
    <property type="entry name" value="EUKARYOTIC TRANSLATION INITIATION FACTOR 2C"/>
    <property type="match status" value="1"/>
</dbReference>
<evidence type="ECO:0000256" key="2">
    <source>
        <dbReference type="SAM" id="MobiDB-lite"/>
    </source>
</evidence>
<sequence>MLDPRLQGNGQDDLIESLKTVPARIGAFPARRGWGTAGTPVTLRVNYFPVTFPDTIYEYNIGIEPSVAPGASQRRRILQLLEEHPEFSSYVTHVAHDYDAKLYSSQPLRHATVIQLKYYEEGEVGPSDRSKAYTVTIIPVKDIKTGPLKRYLAGDPDHHMHDPLPVITALNVIIGQYAFRNGGFRAGRNKVFFGSGGNVLDLGGGLEAFKGFFSSVRPSYQQLMVNVNVCTAAFYRGGNLADAIRTFWDFGGRDLNTFFSHVKVETSHLGFKARKTVCEITNSVPKTQTFPCTDFGGAHISVFDYFMKKYKIRIKHDQLPVVNVGTRDTPTFLPPELCTLLPGQPFRGKLSDTHTAHMIKYACQPPNVNVSTILGGGMQRLGFAPAQQPLQRFGITVGQHMAVVPGRVLPAPIPTYAWGTAGVDDRASWNMRNVQFVQGATLANWAVLVLRAPQGDNFDEGDDRELRDIIRNFSNMCAKSGMKVQGAPPPIHFAILPASINELSGAIEGAVRGVIPSPSLKPSVIMVILSNKDSTIYSMVKYLCDTKLDVQTVCVQATNIRKGQPQYYANVALKFNVKLGGVNHTLDTKSLSWLRDAPTMLMGADVTHPSPFSVKGTPSIAAVVGSVDDMFGQYPASMRLQLGPRESLEMIQDLEGMMVERFNSYYRTSGMLPRRIIFFRDGVSEGQFKQVVAHELPQIKRACEVFGTMEQPYNPALSIIIAGKRHHTRFYPIDNVGMDRTGNARAGTVVDRGITAIYDSDFYLQAHAGLQGTTKSTHYYPVYDENDLDADTLQGLTNNISYLYARATKAVSLAPPAYYSDLACERGRCYLHELMNSVPQGRNSQQGGQEKGKKMSKEEEEAEKLRVFQQALALWGNGIGPGVKETMFYI</sequence>
<dbReference type="Pfam" id="PF16486">
    <property type="entry name" value="ArgoN"/>
    <property type="match status" value="1"/>
</dbReference>
<evidence type="ECO:0000313" key="6">
    <source>
        <dbReference type="Proteomes" id="UP000027195"/>
    </source>
</evidence>
<dbReference type="STRING" id="930990.A0A067N0V9"/>
<dbReference type="InterPro" id="IPR032472">
    <property type="entry name" value="ArgoL2"/>
</dbReference>
<dbReference type="CDD" id="cd02846">
    <property type="entry name" value="PAZ_argonaute_like"/>
    <property type="match status" value="1"/>
</dbReference>
<feature type="domain" description="PAZ" evidence="3">
    <location>
        <begin position="246"/>
        <end position="342"/>
    </location>
</feature>
<evidence type="ECO:0000259" key="3">
    <source>
        <dbReference type="PROSITE" id="PS50821"/>
    </source>
</evidence>
<dbReference type="SUPFAM" id="SSF53098">
    <property type="entry name" value="Ribonuclease H-like"/>
    <property type="match status" value="1"/>
</dbReference>
<organism evidence="5 6">
    <name type="scientific">Botryobasidium botryosum (strain FD-172 SS1)</name>
    <dbReference type="NCBI Taxonomy" id="930990"/>
    <lineage>
        <taxon>Eukaryota</taxon>
        <taxon>Fungi</taxon>
        <taxon>Dikarya</taxon>
        <taxon>Basidiomycota</taxon>
        <taxon>Agaricomycotina</taxon>
        <taxon>Agaricomycetes</taxon>
        <taxon>Cantharellales</taxon>
        <taxon>Botryobasidiaceae</taxon>
        <taxon>Botryobasidium</taxon>
    </lineage>
</organism>
<evidence type="ECO:0000256" key="1">
    <source>
        <dbReference type="RuleBase" id="RU361178"/>
    </source>
</evidence>
<dbReference type="CDD" id="cd04657">
    <property type="entry name" value="Piwi_ago-like"/>
    <property type="match status" value="1"/>
</dbReference>
<proteinExistence type="inferred from homology"/>
<dbReference type="SMART" id="SM00950">
    <property type="entry name" value="Piwi"/>
    <property type="match status" value="1"/>
</dbReference>
<dbReference type="HOGENOM" id="CLU_004544_4_1_1"/>
<dbReference type="InterPro" id="IPR003165">
    <property type="entry name" value="Piwi"/>
</dbReference>
<dbReference type="InterPro" id="IPR012337">
    <property type="entry name" value="RNaseH-like_sf"/>
</dbReference>
<dbReference type="SUPFAM" id="SSF101690">
    <property type="entry name" value="PAZ domain"/>
    <property type="match status" value="1"/>
</dbReference>
<dbReference type="PROSITE" id="PS50822">
    <property type="entry name" value="PIWI"/>
    <property type="match status" value="1"/>
</dbReference>
<accession>A0A067N0V9</accession>
<dbReference type="InParanoid" id="A0A067N0V9"/>
<dbReference type="SMART" id="SM00949">
    <property type="entry name" value="PAZ"/>
    <property type="match status" value="1"/>
</dbReference>
<dbReference type="InterPro" id="IPR003100">
    <property type="entry name" value="PAZ_dom"/>
</dbReference>
<dbReference type="InterPro" id="IPR032474">
    <property type="entry name" value="Argonaute_N"/>
</dbReference>
<dbReference type="InterPro" id="IPR036397">
    <property type="entry name" value="RNaseH_sf"/>
</dbReference>
<dbReference type="EMBL" id="KL198017">
    <property type="protein sequence ID" value="KDQ20590.1"/>
    <property type="molecule type" value="Genomic_DNA"/>
</dbReference>
<evidence type="ECO:0000313" key="5">
    <source>
        <dbReference type="EMBL" id="KDQ20590.1"/>
    </source>
</evidence>
<evidence type="ECO:0008006" key="7">
    <source>
        <dbReference type="Google" id="ProtNLM"/>
    </source>
</evidence>
<dbReference type="OrthoDB" id="10252740at2759"/>
<keyword evidence="6" id="KW-1185">Reference proteome</keyword>